<dbReference type="Proteomes" id="UP001549366">
    <property type="component" value="Unassembled WGS sequence"/>
</dbReference>
<evidence type="ECO:0000256" key="1">
    <source>
        <dbReference type="ARBA" id="ARBA00023125"/>
    </source>
</evidence>
<accession>A0ABV2SEW7</accession>
<dbReference type="Pfam" id="PF00178">
    <property type="entry name" value="Ets"/>
    <property type="match status" value="1"/>
</dbReference>
<evidence type="ECO:0000259" key="3">
    <source>
        <dbReference type="SMART" id="SM00413"/>
    </source>
</evidence>
<dbReference type="Gene3D" id="1.10.10.10">
    <property type="entry name" value="Winged helix-like DNA-binding domain superfamily/Winged helix DNA-binding domain"/>
    <property type="match status" value="1"/>
</dbReference>
<gene>
    <name evidence="4" type="ORF">V5J35_001483</name>
</gene>
<dbReference type="InterPro" id="IPR036390">
    <property type="entry name" value="WH_DNA-bd_sf"/>
</dbReference>
<sequence>MLNGKIPGSRSCLILLLPLFSLLFQPLLFAEPPAPLAAPYQSFNPIEVSCLTTMLPPELTDQELPSLFSHYPVHSEDPKSGYTLHECRFHFLPGFRSAVATILSIGLSSGESLSATRQMIRQVALMFMALVLYQAAVTQPSDMTSQHPSNHAYCYSSGSDSNCPTGHCTLISLCQRHPCHQDGGDDNNPDSDHTYNPTEYCPKCGTTPCREAYPRSWVALLDFDYEWLFKDEEIVDVVSIDTLPTSDDLTVSTRLELESLLCTEEEFIGIESMDIFPDWEPFRNFESNLVESACSSGETSNSEESSDSKETSSSEEPSDSEEISENEEVRIDDNYSPEPNNRITRGTSRNRSRLLLLPFLWHLVNSGEHPDIVNWSDKKTGLFHVRNTFEFSRLWNIHKGNKKNKVCYDNLSRSMRLLQKRKGLVPLETPKRCHFRFDLKHRDVLNLKSQSRQTSNQD</sequence>
<feature type="domain" description="ETS" evidence="3">
    <location>
        <begin position="353"/>
        <end position="442"/>
    </location>
</feature>
<organism evidence="4 5">
    <name type="scientific">Endozoicomonas lisbonensis</name>
    <dbReference type="NCBI Taxonomy" id="3120522"/>
    <lineage>
        <taxon>Bacteria</taxon>
        <taxon>Pseudomonadati</taxon>
        <taxon>Pseudomonadota</taxon>
        <taxon>Gammaproteobacteria</taxon>
        <taxon>Oceanospirillales</taxon>
        <taxon>Endozoicomonadaceae</taxon>
        <taxon>Endozoicomonas</taxon>
    </lineage>
</organism>
<dbReference type="EMBL" id="JBEWTB010000002">
    <property type="protein sequence ID" value="MET4756291.1"/>
    <property type="molecule type" value="Genomic_DNA"/>
</dbReference>
<dbReference type="InterPro" id="IPR036388">
    <property type="entry name" value="WH-like_DNA-bd_sf"/>
</dbReference>
<dbReference type="InterPro" id="IPR046328">
    <property type="entry name" value="ETS_fam"/>
</dbReference>
<keyword evidence="5" id="KW-1185">Reference proteome</keyword>
<feature type="region of interest" description="Disordered" evidence="2">
    <location>
        <begin position="293"/>
        <end position="346"/>
    </location>
</feature>
<dbReference type="SUPFAM" id="SSF46785">
    <property type="entry name" value="Winged helix' DNA-binding domain"/>
    <property type="match status" value="1"/>
</dbReference>
<reference evidence="4 5" key="1">
    <citation type="submission" date="2024-06" db="EMBL/GenBank/DDBJ databases">
        <title>Genomic Encyclopedia of Type Strains, Phase V (KMG-V): Genome sequencing to study the core and pangenomes of soil and plant-associated prokaryotes.</title>
        <authorList>
            <person name="Whitman W."/>
        </authorList>
    </citation>
    <scope>NUCLEOTIDE SEQUENCE [LARGE SCALE GENOMIC DNA]</scope>
    <source>
        <strain evidence="4 5">NE40</strain>
    </source>
</reference>
<proteinExistence type="predicted"/>
<name>A0ABV2SEW7_9GAMM</name>
<feature type="compositionally biased region" description="Acidic residues" evidence="2">
    <location>
        <begin position="316"/>
        <end position="326"/>
    </location>
</feature>
<dbReference type="RefSeq" id="WP_354010638.1">
    <property type="nucleotide sequence ID" value="NZ_JBEWTA010000001.1"/>
</dbReference>
<dbReference type="PANTHER" id="PTHR11849">
    <property type="entry name" value="ETS"/>
    <property type="match status" value="1"/>
</dbReference>
<dbReference type="InterPro" id="IPR000418">
    <property type="entry name" value="Ets_dom"/>
</dbReference>
<protein>
    <recommendedName>
        <fullName evidence="3">ETS domain-containing protein</fullName>
    </recommendedName>
</protein>
<evidence type="ECO:0000256" key="2">
    <source>
        <dbReference type="SAM" id="MobiDB-lite"/>
    </source>
</evidence>
<feature type="compositionally biased region" description="Polar residues" evidence="2">
    <location>
        <begin position="337"/>
        <end position="346"/>
    </location>
</feature>
<comment type="caution">
    <text evidence="4">The sequence shown here is derived from an EMBL/GenBank/DDBJ whole genome shotgun (WGS) entry which is preliminary data.</text>
</comment>
<dbReference type="SMART" id="SM00413">
    <property type="entry name" value="ETS"/>
    <property type="match status" value="1"/>
</dbReference>
<evidence type="ECO:0000313" key="4">
    <source>
        <dbReference type="EMBL" id="MET4756291.1"/>
    </source>
</evidence>
<keyword evidence="1" id="KW-0238">DNA-binding</keyword>
<evidence type="ECO:0000313" key="5">
    <source>
        <dbReference type="Proteomes" id="UP001549366"/>
    </source>
</evidence>